<sequence>MIPMMLNFVPADQAPLDWKDGGKLLSIDRRGEWNIVWWYSGWAGPNRWVCGDDGWGSDDRDLETVVPKYLAEIPDMPDT</sequence>
<dbReference type="AlphaFoldDB" id="A0A3S3M836"/>
<dbReference type="Proteomes" id="UP000288071">
    <property type="component" value="Unassembled WGS sequence"/>
</dbReference>
<dbReference type="EMBL" id="SAVA01000009">
    <property type="protein sequence ID" value="RWR50339.1"/>
    <property type="molecule type" value="Genomic_DNA"/>
</dbReference>
<accession>A0A3S3M836</accession>
<reference evidence="1 2" key="1">
    <citation type="submission" date="2019-01" db="EMBL/GenBank/DDBJ databases">
        <title>Sinorhodobacter populi sp. nov. isolated from the symptomatic bark tissue of Populus euramericana canker.</title>
        <authorList>
            <person name="Xu G."/>
        </authorList>
    </citation>
    <scope>NUCLEOTIDE SEQUENCE [LARGE SCALE GENOMIC DNA]</scope>
    <source>
        <strain evidence="1 2">CGMCC 1.12963</strain>
    </source>
</reference>
<comment type="caution">
    <text evidence="1">The sequence shown here is derived from an EMBL/GenBank/DDBJ whole genome shotgun (WGS) entry which is preliminary data.</text>
</comment>
<gene>
    <name evidence="1" type="ORF">EOW66_15155</name>
</gene>
<reference evidence="2" key="2">
    <citation type="submission" date="2019-01" db="EMBL/GenBank/DDBJ databases">
        <title>Sinorhodobacter populi sp. nov. isolated from the symptomatic bark tissue of Populus euramericana canker.</title>
        <authorList>
            <person name="Li Y."/>
        </authorList>
    </citation>
    <scope>NUCLEOTIDE SEQUENCE [LARGE SCALE GENOMIC DNA]</scope>
    <source>
        <strain evidence="2">CGMCC 1.12963</strain>
    </source>
</reference>
<protein>
    <submittedName>
        <fullName evidence="1">Uncharacterized protein</fullName>
    </submittedName>
</protein>
<proteinExistence type="predicted"/>
<evidence type="ECO:0000313" key="2">
    <source>
        <dbReference type="Proteomes" id="UP000288071"/>
    </source>
</evidence>
<organism evidence="1 2">
    <name type="scientific">Paenirhodobacter huangdaonensis</name>
    <dbReference type="NCBI Taxonomy" id="2501515"/>
    <lineage>
        <taxon>Bacteria</taxon>
        <taxon>Pseudomonadati</taxon>
        <taxon>Pseudomonadota</taxon>
        <taxon>Alphaproteobacteria</taxon>
        <taxon>Rhodobacterales</taxon>
        <taxon>Rhodobacter group</taxon>
        <taxon>Paenirhodobacter</taxon>
    </lineage>
</organism>
<dbReference type="RefSeq" id="WP_128157141.1">
    <property type="nucleotide sequence ID" value="NZ_JBHSOM010000008.1"/>
</dbReference>
<name>A0A3S3M836_9RHOB</name>
<keyword evidence="2" id="KW-1185">Reference proteome</keyword>
<evidence type="ECO:0000313" key="1">
    <source>
        <dbReference type="EMBL" id="RWR50339.1"/>
    </source>
</evidence>